<gene>
    <name evidence="6" type="ORF">CmeUKMEL1_18670</name>
</gene>
<keyword evidence="3" id="KW-0496">Mitochondrion</keyword>
<comment type="subcellular location">
    <subcellularLocation>
        <location evidence="1">Mitochondrion</location>
    </subcellularLocation>
</comment>
<dbReference type="InterPro" id="IPR006571">
    <property type="entry name" value="TLDc_dom"/>
</dbReference>
<dbReference type="GO" id="GO:0006979">
    <property type="term" value="P:response to oxidative stress"/>
    <property type="evidence" value="ECO:0007669"/>
    <property type="project" value="TreeGrafter"/>
</dbReference>
<evidence type="ECO:0000313" key="7">
    <source>
        <dbReference type="Proteomes" id="UP000236928"/>
    </source>
</evidence>
<dbReference type="AlphaFoldDB" id="A0A2P4Z6K6"/>
<dbReference type="VEuPathDB" id="CryptoDB:CmeUKMEL1_18670"/>
<evidence type="ECO:0000259" key="5">
    <source>
        <dbReference type="PROSITE" id="PS51886"/>
    </source>
</evidence>
<proteinExistence type="inferred from homology"/>
<keyword evidence="7" id="KW-1185">Reference proteome</keyword>
<accession>A0A2P4Z6K6</accession>
<dbReference type="GO" id="GO:0005634">
    <property type="term" value="C:nucleus"/>
    <property type="evidence" value="ECO:0007669"/>
    <property type="project" value="TreeGrafter"/>
</dbReference>
<name>A0A2P4Z6K6_9CRYT</name>
<reference evidence="6 7" key="1">
    <citation type="submission" date="2014-04" db="EMBL/GenBank/DDBJ databases">
        <title>Comparative Genomics of Cryptosporidium Species.</title>
        <authorList>
            <person name="Silva J.C."/>
            <person name="Su Q."/>
            <person name="Chalmers R."/>
            <person name="Chibucos M.C."/>
            <person name="Elwin K."/>
            <person name="Godinez A."/>
            <person name="Guo F."/>
            <person name="Huynh K."/>
            <person name="Orvis J."/>
            <person name="Ott S."/>
            <person name="Sadzewicz L."/>
            <person name="Sengamalay N."/>
            <person name="Shetty A."/>
            <person name="Sun M."/>
            <person name="Tallon L."/>
            <person name="Xiao L."/>
            <person name="Zhang H."/>
            <person name="Fraser C.M."/>
            <person name="Zhu G."/>
            <person name="Kissinger J."/>
            <person name="Widmer G."/>
        </authorList>
    </citation>
    <scope>NUCLEOTIDE SEQUENCE [LARGE SCALE GENOMIC DNA]</scope>
    <source>
        <strain evidence="6 7">UKMEL1</strain>
    </source>
</reference>
<evidence type="ECO:0000256" key="4">
    <source>
        <dbReference type="ARBA" id="ARBA00040604"/>
    </source>
</evidence>
<dbReference type="Pfam" id="PF07534">
    <property type="entry name" value="TLD"/>
    <property type="match status" value="2"/>
</dbReference>
<evidence type="ECO:0000313" key="6">
    <source>
        <dbReference type="EMBL" id="POM85688.1"/>
    </source>
</evidence>
<dbReference type="PANTHER" id="PTHR23354:SF62">
    <property type="entry name" value="MUSTARD, ISOFORM V"/>
    <property type="match status" value="1"/>
</dbReference>
<dbReference type="EMBL" id="JIBK01000055">
    <property type="protein sequence ID" value="POM85688.1"/>
    <property type="molecule type" value="Genomic_DNA"/>
</dbReference>
<feature type="domain" description="TLDc" evidence="5">
    <location>
        <begin position="14"/>
        <end position="241"/>
    </location>
</feature>
<comment type="caution">
    <text evidence="6">The sequence shown here is derived from an EMBL/GenBank/DDBJ whole genome shotgun (WGS) entry which is preliminary data.</text>
</comment>
<dbReference type="GO" id="GO:0005739">
    <property type="term" value="C:mitochondrion"/>
    <property type="evidence" value="ECO:0007669"/>
    <property type="project" value="UniProtKB-SubCell"/>
</dbReference>
<comment type="similarity">
    <text evidence="2">Belongs to the OXR1 family.</text>
</comment>
<protein>
    <recommendedName>
        <fullName evidence="4">Oxidation resistance protein 1</fullName>
    </recommendedName>
</protein>
<dbReference type="PROSITE" id="PS51886">
    <property type="entry name" value="TLDC"/>
    <property type="match status" value="1"/>
</dbReference>
<evidence type="ECO:0000256" key="1">
    <source>
        <dbReference type="ARBA" id="ARBA00004173"/>
    </source>
</evidence>
<evidence type="ECO:0000256" key="2">
    <source>
        <dbReference type="ARBA" id="ARBA00009540"/>
    </source>
</evidence>
<evidence type="ECO:0000256" key="3">
    <source>
        <dbReference type="ARBA" id="ARBA00023128"/>
    </source>
</evidence>
<dbReference type="OrthoDB" id="26679at2759"/>
<dbReference type="SMART" id="SM00584">
    <property type="entry name" value="TLDc"/>
    <property type="match status" value="1"/>
</dbReference>
<dbReference type="Proteomes" id="UP000236928">
    <property type="component" value="Unassembled WGS sequence"/>
</dbReference>
<sequence>MWLTSFKVPEGAKKILNEGMVDEITSYLPIVLALRRWQLSFCSKLHGVSFGSFYRRVSNKGPSILVVRDTNGVVFGAFISESIRNSTNYYGTGEMFVFTYKQLSAIDTKDSIEKTELNYLEPNKSNCDLRTSMKDCFTEFAVSEYRLTREESNFKKIGGDNIKESSKSISRISVFPWSGKNCFYIYTDNSRIAIGGGGSYSLTIDGEFFRGWSSPCSTYDSPTLSSHEDFLVNAFQVWTLVDDYQ</sequence>
<organism evidence="6 7">
    <name type="scientific">Cryptosporidium meleagridis</name>
    <dbReference type="NCBI Taxonomy" id="93969"/>
    <lineage>
        <taxon>Eukaryota</taxon>
        <taxon>Sar</taxon>
        <taxon>Alveolata</taxon>
        <taxon>Apicomplexa</taxon>
        <taxon>Conoidasida</taxon>
        <taxon>Coccidia</taxon>
        <taxon>Eucoccidiorida</taxon>
        <taxon>Eimeriorina</taxon>
        <taxon>Cryptosporidiidae</taxon>
        <taxon>Cryptosporidium</taxon>
    </lineage>
</organism>
<dbReference type="PANTHER" id="PTHR23354">
    <property type="entry name" value="NUCLEOLAR PROTEIN 7/ESTROGEN RECEPTOR COACTIVATOR-RELATED"/>
    <property type="match status" value="1"/>
</dbReference>